<sequence>MKIVVSGGGTGGHIYPALALIREIQKDTKDAEFLYIGTEKGLESKLVTRENIPFKSIHITGFKRKISIENVKTILRFFKGVRDSKKMLKDFKADVVIGTGGYVCGPVVYAAAKLGIPTIIHEQNSVPGLTNKFLSKYVDKIAVCFDEAKKFFPQEKVVLTGNPRASEVLGNDGIKGRLSVGLKTNLPVVLIVGGSRGARPINEAVLKSLTELGRKPYQVLYVTGDVHFEEVQKEVELIGNPENVIIKPFIHNMPEILAGTDLTIARAGATTLAELTSLGIPSILIPSPYVTNNHQEKNARSLSDHGAAELLLEKELTGKKLIEHMDQILMDDLKLNEMKKAAKKLGIPDAANRLYHLMEKLVNSIGSK</sequence>
<dbReference type="GO" id="GO:0050511">
    <property type="term" value="F:undecaprenyldiphospho-muramoylpentapeptide beta-N-acetylglucosaminyltransferase activity"/>
    <property type="evidence" value="ECO:0007669"/>
    <property type="project" value="UniProtKB-UniRule"/>
</dbReference>
<feature type="binding site" evidence="10">
    <location>
        <position position="195"/>
    </location>
    <ligand>
        <name>UDP-N-acetyl-alpha-D-glucosamine</name>
        <dbReference type="ChEBI" id="CHEBI:57705"/>
    </ligand>
</feature>
<evidence type="ECO:0000313" key="14">
    <source>
        <dbReference type="Proteomes" id="UP000481030"/>
    </source>
</evidence>
<comment type="caution">
    <text evidence="10">Lacks conserved residue(s) required for the propagation of feature annotation.</text>
</comment>
<keyword evidence="9 10" id="KW-0961">Cell wall biogenesis/degradation</keyword>
<dbReference type="GO" id="GO:0005975">
    <property type="term" value="P:carbohydrate metabolic process"/>
    <property type="evidence" value="ECO:0007669"/>
    <property type="project" value="InterPro"/>
</dbReference>
<feature type="binding site" evidence="10">
    <location>
        <position position="295"/>
    </location>
    <ligand>
        <name>UDP-N-acetyl-alpha-D-glucosamine</name>
        <dbReference type="ChEBI" id="CHEBI:57705"/>
    </ligand>
</feature>
<evidence type="ECO:0000256" key="10">
    <source>
        <dbReference type="HAMAP-Rule" id="MF_00033"/>
    </source>
</evidence>
<dbReference type="RefSeq" id="WP_151534111.1">
    <property type="nucleotide sequence ID" value="NZ_WBOS01000002.1"/>
</dbReference>
<organism evidence="13 14">
    <name type="scientific">Cytobacillus depressus</name>
    <dbReference type="NCBI Taxonomy" id="1602942"/>
    <lineage>
        <taxon>Bacteria</taxon>
        <taxon>Bacillati</taxon>
        <taxon>Bacillota</taxon>
        <taxon>Bacilli</taxon>
        <taxon>Bacillales</taxon>
        <taxon>Bacillaceae</taxon>
        <taxon>Cytobacillus</taxon>
    </lineage>
</organism>
<comment type="pathway">
    <text evidence="10">Cell wall biogenesis; peptidoglycan biosynthesis.</text>
</comment>
<keyword evidence="6 10" id="KW-0573">Peptidoglycan synthesis</keyword>
<dbReference type="GO" id="GO:0009252">
    <property type="term" value="P:peptidoglycan biosynthetic process"/>
    <property type="evidence" value="ECO:0007669"/>
    <property type="project" value="UniProtKB-UniRule"/>
</dbReference>
<comment type="caution">
    <text evidence="13">The sequence shown here is derived from an EMBL/GenBank/DDBJ whole genome shotgun (WGS) entry which is preliminary data.</text>
</comment>
<dbReference type="GO" id="GO:0008360">
    <property type="term" value="P:regulation of cell shape"/>
    <property type="evidence" value="ECO:0007669"/>
    <property type="project" value="UniProtKB-KW"/>
</dbReference>
<dbReference type="PANTHER" id="PTHR21015:SF22">
    <property type="entry name" value="GLYCOSYLTRANSFERASE"/>
    <property type="match status" value="1"/>
</dbReference>
<protein>
    <recommendedName>
        <fullName evidence="10">UDP-N-acetylglucosamine--N-acetylmuramyl-(pentapeptide) pyrophosphoryl-undecaprenol N-acetylglucosamine transferase</fullName>
        <ecNumber evidence="10">2.4.1.227</ecNumber>
    </recommendedName>
    <alternativeName>
        <fullName evidence="10">Undecaprenyl-PP-MurNAc-pentapeptide-UDPGlcNAc GlcNAc transferase</fullName>
    </alternativeName>
</protein>
<comment type="similarity">
    <text evidence="10">Belongs to the glycosyltransferase 28 family. MurG subfamily.</text>
</comment>
<feature type="binding site" evidence="10">
    <location>
        <position position="124"/>
    </location>
    <ligand>
        <name>UDP-N-acetyl-alpha-D-glucosamine</name>
        <dbReference type="ChEBI" id="CHEBI:57705"/>
    </ligand>
</feature>
<evidence type="ECO:0000256" key="7">
    <source>
        <dbReference type="ARBA" id="ARBA00023136"/>
    </source>
</evidence>
<dbReference type="HAMAP" id="MF_00033">
    <property type="entry name" value="MurG"/>
    <property type="match status" value="1"/>
</dbReference>
<evidence type="ECO:0000259" key="11">
    <source>
        <dbReference type="Pfam" id="PF03033"/>
    </source>
</evidence>
<evidence type="ECO:0000256" key="9">
    <source>
        <dbReference type="ARBA" id="ARBA00023316"/>
    </source>
</evidence>
<keyword evidence="2 10" id="KW-0132">Cell division</keyword>
<evidence type="ECO:0000256" key="5">
    <source>
        <dbReference type="ARBA" id="ARBA00022960"/>
    </source>
</evidence>
<evidence type="ECO:0000256" key="2">
    <source>
        <dbReference type="ARBA" id="ARBA00022618"/>
    </source>
</evidence>
<dbReference type="OrthoDB" id="9808936at2"/>
<evidence type="ECO:0000256" key="6">
    <source>
        <dbReference type="ARBA" id="ARBA00022984"/>
    </source>
</evidence>
<dbReference type="EMBL" id="WBOS01000002">
    <property type="protein sequence ID" value="KAB2337419.1"/>
    <property type="molecule type" value="Genomic_DNA"/>
</dbReference>
<dbReference type="AlphaFoldDB" id="A0A6L3VA05"/>
<reference evidence="13 14" key="1">
    <citation type="journal article" date="2016" name="Antonie Van Leeuwenhoek">
        <title>Bacillus depressus sp. nov., isolated from soil of a sunflower field.</title>
        <authorList>
            <person name="Wei X."/>
            <person name="Xin D."/>
            <person name="Xin Y."/>
            <person name="Zhang H."/>
            <person name="Wang T."/>
            <person name="Zhang J."/>
        </authorList>
    </citation>
    <scope>NUCLEOTIDE SEQUENCE [LARGE SCALE GENOMIC DNA]</scope>
    <source>
        <strain evidence="13 14">BZ1</strain>
    </source>
</reference>
<keyword evidence="1 10" id="KW-1003">Cell membrane</keyword>
<dbReference type="GO" id="GO:0071555">
    <property type="term" value="P:cell wall organization"/>
    <property type="evidence" value="ECO:0007669"/>
    <property type="project" value="UniProtKB-KW"/>
</dbReference>
<dbReference type="InterPro" id="IPR007235">
    <property type="entry name" value="Glyco_trans_28_C"/>
</dbReference>
<evidence type="ECO:0000256" key="1">
    <source>
        <dbReference type="ARBA" id="ARBA00022475"/>
    </source>
</evidence>
<dbReference type="Pfam" id="PF04101">
    <property type="entry name" value="Glyco_tran_28_C"/>
    <property type="match status" value="1"/>
</dbReference>
<keyword evidence="14" id="KW-1185">Reference proteome</keyword>
<comment type="function">
    <text evidence="10">Cell wall formation. Catalyzes the transfer of a GlcNAc subunit on undecaprenyl-pyrophosphoryl-MurNAc-pentapeptide (lipid intermediate I) to form undecaprenyl-pyrophosphoryl-MurNAc-(pentapeptide)GlcNAc (lipid intermediate II).</text>
</comment>
<accession>A0A6L3VA05</accession>
<feature type="domain" description="Glycosyltransferase family 28 N-terminal" evidence="11">
    <location>
        <begin position="3"/>
        <end position="142"/>
    </location>
</feature>
<feature type="domain" description="Glycosyl transferase family 28 C-terminal" evidence="12">
    <location>
        <begin position="188"/>
        <end position="354"/>
    </location>
</feature>
<feature type="binding site" evidence="10">
    <location>
        <position position="250"/>
    </location>
    <ligand>
        <name>UDP-N-acetyl-alpha-D-glucosamine</name>
        <dbReference type="ChEBI" id="CHEBI:57705"/>
    </ligand>
</feature>
<dbReference type="SUPFAM" id="SSF53756">
    <property type="entry name" value="UDP-Glycosyltransferase/glycogen phosphorylase"/>
    <property type="match status" value="1"/>
</dbReference>
<keyword evidence="4 10" id="KW-0808">Transferase</keyword>
<evidence type="ECO:0000256" key="3">
    <source>
        <dbReference type="ARBA" id="ARBA00022676"/>
    </source>
</evidence>
<comment type="catalytic activity">
    <reaction evidence="10">
        <text>di-trans,octa-cis-undecaprenyl diphospho-N-acetyl-alpha-D-muramoyl-L-alanyl-D-glutamyl-meso-2,6-diaminopimeloyl-D-alanyl-D-alanine + UDP-N-acetyl-alpha-D-glucosamine = di-trans,octa-cis-undecaprenyl diphospho-[N-acetyl-alpha-D-glucosaminyl-(1-&gt;4)]-N-acetyl-alpha-D-muramoyl-L-alanyl-D-glutamyl-meso-2,6-diaminopimeloyl-D-alanyl-D-alanine + UDP + H(+)</text>
        <dbReference type="Rhea" id="RHEA:31227"/>
        <dbReference type="ChEBI" id="CHEBI:15378"/>
        <dbReference type="ChEBI" id="CHEBI:57705"/>
        <dbReference type="ChEBI" id="CHEBI:58223"/>
        <dbReference type="ChEBI" id="CHEBI:61387"/>
        <dbReference type="ChEBI" id="CHEBI:61388"/>
        <dbReference type="EC" id="2.4.1.227"/>
    </reaction>
</comment>
<gene>
    <name evidence="10 13" type="primary">murG</name>
    <name evidence="13" type="ORF">F7731_07355</name>
</gene>
<dbReference type="InterPro" id="IPR004276">
    <property type="entry name" value="GlycoTrans_28_N"/>
</dbReference>
<comment type="subcellular location">
    <subcellularLocation>
        <location evidence="10">Cell membrane</location>
        <topology evidence="10">Peripheral membrane protein</topology>
        <orientation evidence="10">Cytoplasmic side</orientation>
    </subcellularLocation>
</comment>
<evidence type="ECO:0000256" key="8">
    <source>
        <dbReference type="ARBA" id="ARBA00023306"/>
    </source>
</evidence>
<evidence type="ECO:0000259" key="12">
    <source>
        <dbReference type="Pfam" id="PF04101"/>
    </source>
</evidence>
<keyword evidence="7 10" id="KW-0472">Membrane</keyword>
<dbReference type="InterPro" id="IPR006009">
    <property type="entry name" value="GlcNAc_MurG"/>
</dbReference>
<dbReference type="GO" id="GO:0005886">
    <property type="term" value="C:plasma membrane"/>
    <property type="evidence" value="ECO:0007669"/>
    <property type="project" value="UniProtKB-SubCell"/>
</dbReference>
<keyword evidence="5 10" id="KW-0133">Cell shape</keyword>
<dbReference type="Proteomes" id="UP000481030">
    <property type="component" value="Unassembled WGS sequence"/>
</dbReference>
<dbReference type="PANTHER" id="PTHR21015">
    <property type="entry name" value="UDP-N-ACETYLGLUCOSAMINE--N-ACETYLMURAMYL-(PENTAPEPTIDE) PYROPHOSPHORYL-UNDECAPRENOL N-ACETYLGLUCOSAMINE TRANSFERASE 1"/>
    <property type="match status" value="1"/>
</dbReference>
<dbReference type="NCBIfam" id="TIGR01133">
    <property type="entry name" value="murG"/>
    <property type="match status" value="1"/>
</dbReference>
<keyword evidence="8 10" id="KW-0131">Cell cycle</keyword>
<dbReference type="GO" id="GO:0051301">
    <property type="term" value="P:cell division"/>
    <property type="evidence" value="ECO:0007669"/>
    <property type="project" value="UniProtKB-KW"/>
</dbReference>
<evidence type="ECO:0000256" key="4">
    <source>
        <dbReference type="ARBA" id="ARBA00022679"/>
    </source>
</evidence>
<feature type="binding site" evidence="10">
    <location>
        <begin position="10"/>
        <end position="12"/>
    </location>
    <ligand>
        <name>UDP-N-acetyl-alpha-D-glucosamine</name>
        <dbReference type="ChEBI" id="CHEBI:57705"/>
    </ligand>
</feature>
<dbReference type="UniPathway" id="UPA00219"/>
<name>A0A6L3VA05_9BACI</name>
<dbReference type="EC" id="2.4.1.227" evidence="10"/>
<dbReference type="Gene3D" id="3.40.50.2000">
    <property type="entry name" value="Glycogen Phosphorylase B"/>
    <property type="match status" value="2"/>
</dbReference>
<evidence type="ECO:0000313" key="13">
    <source>
        <dbReference type="EMBL" id="KAB2337419.1"/>
    </source>
</evidence>
<dbReference type="Pfam" id="PF03033">
    <property type="entry name" value="Glyco_transf_28"/>
    <property type="match status" value="1"/>
</dbReference>
<keyword evidence="3 10" id="KW-0328">Glycosyltransferase</keyword>
<dbReference type="CDD" id="cd03785">
    <property type="entry name" value="GT28_MurG"/>
    <property type="match status" value="1"/>
</dbReference>
<proteinExistence type="inferred from homology"/>